<organism evidence="4 5">
    <name type="scientific">Candidatus Lachnoclostridium stercoripullorum</name>
    <dbReference type="NCBI Taxonomy" id="2838635"/>
    <lineage>
        <taxon>Bacteria</taxon>
        <taxon>Bacillati</taxon>
        <taxon>Bacillota</taxon>
        <taxon>Clostridia</taxon>
        <taxon>Lachnospirales</taxon>
        <taxon>Lachnospiraceae</taxon>
    </lineage>
</organism>
<evidence type="ECO:0000313" key="4">
    <source>
        <dbReference type="EMBL" id="HIX53065.1"/>
    </source>
</evidence>
<feature type="compositionally biased region" description="Low complexity" evidence="1">
    <location>
        <begin position="306"/>
        <end position="349"/>
    </location>
</feature>
<protein>
    <submittedName>
        <fullName evidence="4">SH3 domain-containing protein</fullName>
    </submittedName>
</protein>
<comment type="caution">
    <text evidence="4">The sequence shown here is derived from an EMBL/GenBank/DDBJ whole genome shotgun (WGS) entry which is preliminary data.</text>
</comment>
<accession>A0A9D2AX15</accession>
<evidence type="ECO:0000256" key="1">
    <source>
        <dbReference type="SAM" id="MobiDB-lite"/>
    </source>
</evidence>
<feature type="signal peptide" evidence="2">
    <location>
        <begin position="1"/>
        <end position="24"/>
    </location>
</feature>
<evidence type="ECO:0000313" key="5">
    <source>
        <dbReference type="Proteomes" id="UP000886780"/>
    </source>
</evidence>
<dbReference type="PROSITE" id="PS51781">
    <property type="entry name" value="SH3B"/>
    <property type="match status" value="1"/>
</dbReference>
<keyword evidence="2" id="KW-0732">Signal</keyword>
<dbReference type="Pfam" id="PF08239">
    <property type="entry name" value="SH3_3"/>
    <property type="match status" value="1"/>
</dbReference>
<feature type="domain" description="SH3b" evidence="3">
    <location>
        <begin position="38"/>
        <end position="105"/>
    </location>
</feature>
<name>A0A9D2AX15_9FIRM</name>
<gene>
    <name evidence="4" type="ORF">IAA28_09700</name>
</gene>
<dbReference type="EMBL" id="DXEU01000180">
    <property type="protein sequence ID" value="HIX53065.1"/>
    <property type="molecule type" value="Genomic_DNA"/>
</dbReference>
<feature type="compositionally biased region" description="Low complexity" evidence="1">
    <location>
        <begin position="385"/>
        <end position="401"/>
    </location>
</feature>
<reference evidence="4" key="1">
    <citation type="journal article" date="2021" name="PeerJ">
        <title>Extensive microbial diversity within the chicken gut microbiome revealed by metagenomics and culture.</title>
        <authorList>
            <person name="Gilroy R."/>
            <person name="Ravi A."/>
            <person name="Getino M."/>
            <person name="Pursley I."/>
            <person name="Horton D.L."/>
            <person name="Alikhan N.F."/>
            <person name="Baker D."/>
            <person name="Gharbi K."/>
            <person name="Hall N."/>
            <person name="Watson M."/>
            <person name="Adriaenssens E.M."/>
            <person name="Foster-Nyarko E."/>
            <person name="Jarju S."/>
            <person name="Secka A."/>
            <person name="Antonio M."/>
            <person name="Oren A."/>
            <person name="Chaudhuri R.R."/>
            <person name="La Ragione R."/>
            <person name="Hildebrand F."/>
            <person name="Pallen M.J."/>
        </authorList>
    </citation>
    <scope>NUCLEOTIDE SEQUENCE</scope>
    <source>
        <strain evidence="4">ChiGjej4B4-12881</strain>
    </source>
</reference>
<dbReference type="Pfam" id="PF12733">
    <property type="entry name" value="Cadherin-like"/>
    <property type="match status" value="1"/>
</dbReference>
<feature type="region of interest" description="Disordered" evidence="1">
    <location>
        <begin position="371"/>
        <end position="401"/>
    </location>
</feature>
<dbReference type="InterPro" id="IPR025883">
    <property type="entry name" value="Cadherin-like_domain"/>
</dbReference>
<sequence>MAKRYRMRGTAILLGLAMAVSQPAASLLPAAEIMAYTERSASINGTNVNVRSGPGTTNSIVTKLTRGAAVTVIGEQTASDGALWYQIRFTGSGGTQTTGFVSSAYIKFPVTYTSDADFEAYLNAQGFPDSYKDSLRALHAKYPNWVFTAQHTGLNWDDVISNESVVGTNLVSSSSISSWKSTAAGAYDWNTSTWPGFDGSSWVAASQEIISYYMDPRNFLDENYVFQFLLQSYDGSVHTIEGLNTMLKGTFMEGGSVAAEGTAVSGDGSGAGGQQNGGSQDGSAQNGGDGPSIGVGPGGSGGTGTSGETSASSETSASGGSETSGGTAAPPADASGSGASEGSSSQEGDVSFDSPSVAMSRNEAALVASSYGPGMELTGGGNGGETVNSGSQGGSSQAPSSGTLSYAQIIMNAAAQSGVNPYVLAAMIIQENGKNGSSSISGTRSPYEGYYNFYNIGAYATGSMDAVTRGLWYASQAGSYGRPWNTVEKAIMGGADYYGTNFVKAGQDTFYLKKFNVQGSNLYKHQYMTNIQAAASEGYEMSTAYSDEMKQTALEFKIPVYTNMPATACTKPAVDGSPNNKLGGLAVDGFALTPTFQMDTTSYDLIVDHSVASVTVQASAIDSTASVSGTGSVNLQSGVNEIRVNVTAQNGAVREYVIHVVRQAGGPTYTEGAGGTVPEASVSGGASAVSPAGASGQGDSQDLLTGPGMGM</sequence>
<dbReference type="InterPro" id="IPR003646">
    <property type="entry name" value="SH3-like_bac-type"/>
</dbReference>
<feature type="region of interest" description="Disordered" evidence="1">
    <location>
        <begin position="260"/>
        <end position="357"/>
    </location>
</feature>
<feature type="compositionally biased region" description="Gly residues" evidence="1">
    <location>
        <begin position="267"/>
        <end position="305"/>
    </location>
</feature>
<proteinExistence type="predicted"/>
<dbReference type="AlphaFoldDB" id="A0A9D2AX15"/>
<dbReference type="Proteomes" id="UP000886780">
    <property type="component" value="Unassembled WGS sequence"/>
</dbReference>
<evidence type="ECO:0000256" key="2">
    <source>
        <dbReference type="SAM" id="SignalP"/>
    </source>
</evidence>
<dbReference type="SMART" id="SM00287">
    <property type="entry name" value="SH3b"/>
    <property type="match status" value="1"/>
</dbReference>
<feature type="region of interest" description="Disordered" evidence="1">
    <location>
        <begin position="667"/>
        <end position="711"/>
    </location>
</feature>
<reference evidence="4" key="2">
    <citation type="submission" date="2021-04" db="EMBL/GenBank/DDBJ databases">
        <authorList>
            <person name="Gilroy R."/>
        </authorList>
    </citation>
    <scope>NUCLEOTIDE SEQUENCE</scope>
    <source>
        <strain evidence="4">ChiGjej4B4-12881</strain>
    </source>
</reference>
<evidence type="ECO:0000259" key="3">
    <source>
        <dbReference type="PROSITE" id="PS51781"/>
    </source>
</evidence>
<feature type="compositionally biased region" description="Low complexity" evidence="1">
    <location>
        <begin position="680"/>
        <end position="698"/>
    </location>
</feature>
<dbReference type="Gene3D" id="2.30.30.40">
    <property type="entry name" value="SH3 Domains"/>
    <property type="match status" value="1"/>
</dbReference>
<feature type="chain" id="PRO_5038472264" evidence="2">
    <location>
        <begin position="25"/>
        <end position="711"/>
    </location>
</feature>